<comment type="caution">
    <text evidence="2">The sequence shown here is derived from an EMBL/GenBank/DDBJ whole genome shotgun (WGS) entry which is preliminary data.</text>
</comment>
<dbReference type="EMBL" id="AHHD01000052">
    <property type="protein sequence ID" value="EKG21289.1"/>
    <property type="molecule type" value="Genomic_DNA"/>
</dbReference>
<dbReference type="InParanoid" id="K2SFQ9"/>
<dbReference type="Proteomes" id="UP000007129">
    <property type="component" value="Unassembled WGS sequence"/>
</dbReference>
<feature type="transmembrane region" description="Helical" evidence="1">
    <location>
        <begin position="149"/>
        <end position="170"/>
    </location>
</feature>
<accession>K2SFQ9</accession>
<dbReference type="AlphaFoldDB" id="K2SFQ9"/>
<gene>
    <name evidence="2" type="ORF">MPH_01281</name>
</gene>
<organism evidence="2 3">
    <name type="scientific">Macrophomina phaseolina (strain MS6)</name>
    <name type="common">Charcoal rot fungus</name>
    <dbReference type="NCBI Taxonomy" id="1126212"/>
    <lineage>
        <taxon>Eukaryota</taxon>
        <taxon>Fungi</taxon>
        <taxon>Dikarya</taxon>
        <taxon>Ascomycota</taxon>
        <taxon>Pezizomycotina</taxon>
        <taxon>Dothideomycetes</taxon>
        <taxon>Dothideomycetes incertae sedis</taxon>
        <taxon>Botryosphaeriales</taxon>
        <taxon>Botryosphaeriaceae</taxon>
        <taxon>Macrophomina</taxon>
    </lineage>
</organism>
<dbReference type="VEuPathDB" id="FungiDB:MPH_01281"/>
<reference evidence="2 3" key="1">
    <citation type="journal article" date="2012" name="BMC Genomics">
        <title>Tools to kill: Genome of one of the most destructive plant pathogenic fungi Macrophomina phaseolina.</title>
        <authorList>
            <person name="Islam M.S."/>
            <person name="Haque M.S."/>
            <person name="Islam M.M."/>
            <person name="Emdad E.M."/>
            <person name="Halim A."/>
            <person name="Hossen Q.M.M."/>
            <person name="Hossain M.Z."/>
            <person name="Ahmed B."/>
            <person name="Rahim S."/>
            <person name="Rahman M.S."/>
            <person name="Alam M.M."/>
            <person name="Hou S."/>
            <person name="Wan X."/>
            <person name="Saito J.A."/>
            <person name="Alam M."/>
        </authorList>
    </citation>
    <scope>NUCLEOTIDE SEQUENCE [LARGE SCALE GENOMIC DNA]</scope>
    <source>
        <strain evidence="2 3">MS6</strain>
    </source>
</reference>
<keyword evidence="1" id="KW-1133">Transmembrane helix</keyword>
<evidence type="ECO:0000256" key="1">
    <source>
        <dbReference type="SAM" id="Phobius"/>
    </source>
</evidence>
<evidence type="ECO:0000313" key="2">
    <source>
        <dbReference type="EMBL" id="EKG21289.1"/>
    </source>
</evidence>
<keyword evidence="1" id="KW-0472">Membrane</keyword>
<sequence>MAFGATWRCIVAVVVRRSSPFFFCLSRIFCLALLQLCYTARRNFSYGAMWGDGDVIAREGPLLWCGDLLLVVPGLRLYHQLAFRRRLLAWQWCHVPEIREVYSAYLLFGLPFLFFSFLVNGLLYSLVWSKCLHQKKIRWANLLLSDMRCLFCGSLLYHTCFFFLPFSLLLRVQLVLGGKGF</sequence>
<feature type="transmembrane region" description="Helical" evidence="1">
    <location>
        <begin position="20"/>
        <end position="40"/>
    </location>
</feature>
<feature type="transmembrane region" description="Helical" evidence="1">
    <location>
        <begin position="102"/>
        <end position="128"/>
    </location>
</feature>
<keyword evidence="1" id="KW-0812">Transmembrane</keyword>
<proteinExistence type="predicted"/>
<protein>
    <submittedName>
        <fullName evidence="2">Uncharacterized protein</fullName>
    </submittedName>
</protein>
<dbReference type="HOGENOM" id="CLU_1489273_0_0_1"/>
<name>K2SFQ9_MACPH</name>
<evidence type="ECO:0000313" key="3">
    <source>
        <dbReference type="Proteomes" id="UP000007129"/>
    </source>
</evidence>